<dbReference type="EMBL" id="PDXQ01000001">
    <property type="protein sequence ID" value="TRZ33484.1"/>
    <property type="molecule type" value="Genomic_DNA"/>
</dbReference>
<reference evidence="3 4" key="1">
    <citation type="submission" date="2017-10" db="EMBL/GenBank/DDBJ databases">
        <title>FDA dAtabase for Regulatory Grade micrObial Sequences (FDA-ARGOS): Supporting development and validation of Infectious Disease Dx tests.</title>
        <authorList>
            <person name="Campos J."/>
            <person name="Goldberg B."/>
            <person name="Tallon L.J."/>
            <person name="Sadzewicz L."/>
            <person name="Sengamalay N."/>
            <person name="Ott S."/>
            <person name="Godinez A."/>
            <person name="Nagaraj S."/>
            <person name="Vyas G."/>
            <person name="Aluvathingal J."/>
            <person name="Nadendla S."/>
            <person name="Geyer C."/>
            <person name="Nandy P."/>
            <person name="Hobson J."/>
            <person name="Sichtig H."/>
        </authorList>
    </citation>
    <scope>NUCLEOTIDE SEQUENCE [LARGE SCALE GENOMIC DNA]</scope>
    <source>
        <strain evidence="3 4">FDAARGOS_185</strain>
    </source>
</reference>
<dbReference type="GO" id="GO:0008289">
    <property type="term" value="F:lipid binding"/>
    <property type="evidence" value="ECO:0007669"/>
    <property type="project" value="UniProtKB-KW"/>
</dbReference>
<comment type="function">
    <text evidence="1">May bind long-chain fatty acids, such as palmitate, and may play a role in lipid transport or fatty acid metabolism.</text>
</comment>
<dbReference type="Pfam" id="PF02645">
    <property type="entry name" value="DegV"/>
    <property type="match status" value="1"/>
</dbReference>
<dbReference type="SUPFAM" id="SSF82549">
    <property type="entry name" value="DAK1/DegV-like"/>
    <property type="match status" value="1"/>
</dbReference>
<evidence type="ECO:0000313" key="3">
    <source>
        <dbReference type="EMBL" id="TRZ33484.1"/>
    </source>
</evidence>
<protein>
    <submittedName>
        <fullName evidence="3">EDD domain protein</fullName>
    </submittedName>
</protein>
<dbReference type="Gene3D" id="3.30.1180.10">
    <property type="match status" value="1"/>
</dbReference>
<dbReference type="Gene3D" id="3.40.50.10170">
    <property type="match status" value="1"/>
</dbReference>
<comment type="caution">
    <text evidence="3">The sequence shown here is derived from an EMBL/GenBank/DDBJ whole genome shotgun (WGS) entry which is preliminary data.</text>
</comment>
<name>A0A8B5W255_ENTAV</name>
<dbReference type="InterPro" id="IPR003797">
    <property type="entry name" value="DegV"/>
</dbReference>
<dbReference type="Proteomes" id="UP000316316">
    <property type="component" value="Unassembled WGS sequence"/>
</dbReference>
<dbReference type="InterPro" id="IPR043168">
    <property type="entry name" value="DegV_C"/>
</dbReference>
<dbReference type="PROSITE" id="PS51482">
    <property type="entry name" value="DEGV"/>
    <property type="match status" value="1"/>
</dbReference>
<accession>A0A8B5W255</accession>
<evidence type="ECO:0000256" key="1">
    <source>
        <dbReference type="ARBA" id="ARBA00003238"/>
    </source>
</evidence>
<dbReference type="AlphaFoldDB" id="A0A8B5W255"/>
<sequence length="289" mass="32669">MNRRKYILKHYVLLTESGSDISPELAEEYGIRIVPMYVQFEGKTYADGEISPEQILAKKESIPTTSAPNPADFEHIYDQIRRELPNSIIIHIAYSAKTTSSYQNSIIGSIGYEDIYRVDSQQVSGGLGALVISTARYIKKFPDIEPIVLLDKIKELSKRMKFHFAVNDTYYLKAGGRCSNTQYLMTQLLNIKPLIEMQNGLLIATKKYRGKMESVSKKILADFFSSMTISLDEIYFVYSPGLGQESRKKIEEICLHEYHVKKILWFKAGCIISTHSGPGAFGIGGILKQ</sequence>
<evidence type="ECO:0000313" key="4">
    <source>
        <dbReference type="Proteomes" id="UP000316316"/>
    </source>
</evidence>
<keyword evidence="2" id="KW-0446">Lipid-binding</keyword>
<gene>
    <name evidence="3" type="ORF">AUF17_05080</name>
</gene>
<dbReference type="InterPro" id="IPR050270">
    <property type="entry name" value="DegV_domain_contain"/>
</dbReference>
<dbReference type="NCBIfam" id="TIGR00762">
    <property type="entry name" value="DegV"/>
    <property type="match status" value="1"/>
</dbReference>
<proteinExistence type="predicted"/>
<dbReference type="PANTHER" id="PTHR33434:SF2">
    <property type="entry name" value="FATTY ACID-BINDING PROTEIN TM_1468"/>
    <property type="match status" value="1"/>
</dbReference>
<organism evidence="3 4">
    <name type="scientific">Enterococcus avium</name>
    <name type="common">Streptococcus avium</name>
    <dbReference type="NCBI Taxonomy" id="33945"/>
    <lineage>
        <taxon>Bacteria</taxon>
        <taxon>Bacillati</taxon>
        <taxon>Bacillota</taxon>
        <taxon>Bacilli</taxon>
        <taxon>Lactobacillales</taxon>
        <taxon>Enterococcaceae</taxon>
        <taxon>Enterococcus</taxon>
    </lineage>
</organism>
<dbReference type="PANTHER" id="PTHR33434">
    <property type="entry name" value="DEGV DOMAIN-CONTAINING PROTEIN DR_1986-RELATED"/>
    <property type="match status" value="1"/>
</dbReference>
<evidence type="ECO:0000256" key="2">
    <source>
        <dbReference type="ARBA" id="ARBA00023121"/>
    </source>
</evidence>